<dbReference type="Pfam" id="PF00097">
    <property type="entry name" value="zf-C3HC4"/>
    <property type="match status" value="1"/>
</dbReference>
<feature type="region of interest" description="Disordered" evidence="7">
    <location>
        <begin position="1593"/>
        <end position="1614"/>
    </location>
</feature>
<keyword evidence="10" id="KW-1185">Reference proteome</keyword>
<dbReference type="PANTHER" id="PTHR10825">
    <property type="entry name" value="RING FINGER DOMAIN-CONTAINING, POLYCOMB GROUP COMPONENT"/>
    <property type="match status" value="1"/>
</dbReference>
<comment type="subcellular location">
    <subcellularLocation>
        <location evidence="1">Nucleus</location>
    </subcellularLocation>
</comment>
<accession>A0A6H5IVJ3</accession>
<feature type="domain" description="RING-type" evidence="8">
    <location>
        <begin position="509"/>
        <end position="548"/>
    </location>
</feature>
<dbReference type="OrthoDB" id="10264655at2759"/>
<evidence type="ECO:0000313" key="10">
    <source>
        <dbReference type="Proteomes" id="UP000479190"/>
    </source>
</evidence>
<feature type="region of interest" description="Disordered" evidence="7">
    <location>
        <begin position="1194"/>
        <end position="1247"/>
    </location>
</feature>
<feature type="compositionally biased region" description="Pro residues" evidence="7">
    <location>
        <begin position="846"/>
        <end position="857"/>
    </location>
</feature>
<feature type="compositionally biased region" description="Basic and acidic residues" evidence="7">
    <location>
        <begin position="1771"/>
        <end position="1781"/>
    </location>
</feature>
<feature type="compositionally biased region" description="Basic residues" evidence="7">
    <location>
        <begin position="82"/>
        <end position="100"/>
    </location>
</feature>
<dbReference type="InterPro" id="IPR032443">
    <property type="entry name" value="RAWUL"/>
</dbReference>
<evidence type="ECO:0000256" key="6">
    <source>
        <dbReference type="PROSITE-ProRule" id="PRU00175"/>
    </source>
</evidence>
<name>A0A6H5IVJ3_9HYME</name>
<feature type="compositionally biased region" description="Low complexity" evidence="7">
    <location>
        <begin position="687"/>
        <end position="700"/>
    </location>
</feature>
<dbReference type="CDD" id="cd17082">
    <property type="entry name" value="RAWUL_PCGF2_like"/>
    <property type="match status" value="1"/>
</dbReference>
<feature type="region of interest" description="Disordered" evidence="7">
    <location>
        <begin position="1013"/>
        <end position="1063"/>
    </location>
</feature>
<feature type="compositionally biased region" description="Polar residues" evidence="7">
    <location>
        <begin position="1341"/>
        <end position="1355"/>
    </location>
</feature>
<dbReference type="SUPFAM" id="SSF57850">
    <property type="entry name" value="RING/U-box"/>
    <property type="match status" value="1"/>
</dbReference>
<evidence type="ECO:0000256" key="3">
    <source>
        <dbReference type="ARBA" id="ARBA00022771"/>
    </source>
</evidence>
<feature type="region of interest" description="Disordered" evidence="7">
    <location>
        <begin position="1671"/>
        <end position="1864"/>
    </location>
</feature>
<dbReference type="PROSITE" id="PS50089">
    <property type="entry name" value="ZF_RING_2"/>
    <property type="match status" value="1"/>
</dbReference>
<keyword evidence="5" id="KW-0539">Nucleus</keyword>
<dbReference type="SMART" id="SM00184">
    <property type="entry name" value="RING"/>
    <property type="match status" value="1"/>
</dbReference>
<feature type="compositionally biased region" description="Basic and acidic residues" evidence="7">
    <location>
        <begin position="1845"/>
        <end position="1856"/>
    </location>
</feature>
<feature type="compositionally biased region" description="Polar residues" evidence="7">
    <location>
        <begin position="1394"/>
        <end position="1405"/>
    </location>
</feature>
<feature type="compositionally biased region" description="Basic and acidic residues" evidence="7">
    <location>
        <begin position="1015"/>
        <end position="1027"/>
    </location>
</feature>
<feature type="compositionally biased region" description="Low complexity" evidence="7">
    <location>
        <begin position="1122"/>
        <end position="1132"/>
    </location>
</feature>
<feature type="compositionally biased region" description="Low complexity" evidence="7">
    <location>
        <begin position="1721"/>
        <end position="1730"/>
    </location>
</feature>
<evidence type="ECO:0000256" key="5">
    <source>
        <dbReference type="ARBA" id="ARBA00023242"/>
    </source>
</evidence>
<feature type="compositionally biased region" description="Basic and acidic residues" evidence="7">
    <location>
        <begin position="1819"/>
        <end position="1838"/>
    </location>
</feature>
<evidence type="ECO:0000259" key="8">
    <source>
        <dbReference type="PROSITE" id="PS50089"/>
    </source>
</evidence>
<feature type="compositionally biased region" description="Basic residues" evidence="7">
    <location>
        <begin position="891"/>
        <end position="904"/>
    </location>
</feature>
<dbReference type="FunFam" id="3.30.40.10:FF:000033">
    <property type="entry name" value="Polycomb group RING finger protein 3"/>
    <property type="match status" value="1"/>
</dbReference>
<dbReference type="Pfam" id="PF16207">
    <property type="entry name" value="RAWUL"/>
    <property type="match status" value="1"/>
</dbReference>
<feature type="region of interest" description="Disordered" evidence="7">
    <location>
        <begin position="1070"/>
        <end position="1089"/>
    </location>
</feature>
<evidence type="ECO:0000256" key="2">
    <source>
        <dbReference type="ARBA" id="ARBA00022723"/>
    </source>
</evidence>
<feature type="compositionally biased region" description="Low complexity" evidence="7">
    <location>
        <begin position="1035"/>
        <end position="1046"/>
    </location>
</feature>
<feature type="region of interest" description="Disordered" evidence="7">
    <location>
        <begin position="687"/>
        <end position="732"/>
    </location>
</feature>
<feature type="region of interest" description="Disordered" evidence="7">
    <location>
        <begin position="1152"/>
        <end position="1177"/>
    </location>
</feature>
<feature type="compositionally biased region" description="Basic and acidic residues" evidence="7">
    <location>
        <begin position="1699"/>
        <end position="1712"/>
    </location>
</feature>
<dbReference type="GO" id="GO:0008270">
    <property type="term" value="F:zinc ion binding"/>
    <property type="evidence" value="ECO:0007669"/>
    <property type="project" value="UniProtKB-KW"/>
</dbReference>
<keyword evidence="2" id="KW-0479">Metal-binding</keyword>
<dbReference type="InterPro" id="IPR013083">
    <property type="entry name" value="Znf_RING/FYVE/PHD"/>
</dbReference>
<organism evidence="9 10">
    <name type="scientific">Trichogramma brassicae</name>
    <dbReference type="NCBI Taxonomy" id="86971"/>
    <lineage>
        <taxon>Eukaryota</taxon>
        <taxon>Metazoa</taxon>
        <taxon>Ecdysozoa</taxon>
        <taxon>Arthropoda</taxon>
        <taxon>Hexapoda</taxon>
        <taxon>Insecta</taxon>
        <taxon>Pterygota</taxon>
        <taxon>Neoptera</taxon>
        <taxon>Endopterygota</taxon>
        <taxon>Hymenoptera</taxon>
        <taxon>Apocrita</taxon>
        <taxon>Proctotrupomorpha</taxon>
        <taxon>Chalcidoidea</taxon>
        <taxon>Trichogrammatidae</taxon>
        <taxon>Trichogramma</taxon>
    </lineage>
</organism>
<feature type="compositionally biased region" description="Low complexity" evidence="7">
    <location>
        <begin position="1213"/>
        <end position="1247"/>
    </location>
</feature>
<dbReference type="PROSITE" id="PS00518">
    <property type="entry name" value="ZF_RING_1"/>
    <property type="match status" value="1"/>
</dbReference>
<protein>
    <recommendedName>
        <fullName evidence="8">RING-type domain-containing protein</fullName>
    </recommendedName>
</protein>
<evidence type="ECO:0000256" key="1">
    <source>
        <dbReference type="ARBA" id="ARBA00004123"/>
    </source>
</evidence>
<dbReference type="InterPro" id="IPR018957">
    <property type="entry name" value="Znf_C3HC4_RING-type"/>
</dbReference>
<feature type="region of interest" description="Disordered" evidence="7">
    <location>
        <begin position="812"/>
        <end position="910"/>
    </location>
</feature>
<reference evidence="9 10" key="1">
    <citation type="submission" date="2020-02" db="EMBL/GenBank/DDBJ databases">
        <authorList>
            <person name="Ferguson B K."/>
        </authorList>
    </citation>
    <scope>NUCLEOTIDE SEQUENCE [LARGE SCALE GENOMIC DNA]</scope>
</reference>
<feature type="compositionally biased region" description="Low complexity" evidence="7">
    <location>
        <begin position="1429"/>
        <end position="1464"/>
    </location>
</feature>
<dbReference type="GO" id="GO:0035102">
    <property type="term" value="C:PRC1 complex"/>
    <property type="evidence" value="ECO:0007669"/>
    <property type="project" value="TreeGrafter"/>
</dbReference>
<dbReference type="PANTHER" id="PTHR10825:SF29">
    <property type="entry name" value="POLYCOMB GROUP RING FINGER PROTEIN 1"/>
    <property type="match status" value="1"/>
</dbReference>
<gene>
    <name evidence="9" type="ORF">TBRA_LOCUS10629</name>
</gene>
<feature type="compositionally biased region" description="Low complexity" evidence="7">
    <location>
        <begin position="707"/>
        <end position="724"/>
    </location>
</feature>
<feature type="region of interest" description="Disordered" evidence="7">
    <location>
        <begin position="1393"/>
        <end position="1473"/>
    </location>
</feature>
<dbReference type="InterPro" id="IPR017907">
    <property type="entry name" value="Znf_RING_CS"/>
</dbReference>
<feature type="region of interest" description="Disordered" evidence="7">
    <location>
        <begin position="1099"/>
        <end position="1139"/>
    </location>
</feature>
<dbReference type="EMBL" id="CADCXV010000928">
    <property type="protein sequence ID" value="CAB0038862.1"/>
    <property type="molecule type" value="Genomic_DNA"/>
</dbReference>
<keyword evidence="4" id="KW-0862">Zinc</keyword>
<feature type="region of interest" description="Disordered" evidence="7">
    <location>
        <begin position="79"/>
        <end position="100"/>
    </location>
</feature>
<evidence type="ECO:0000256" key="7">
    <source>
        <dbReference type="SAM" id="MobiDB-lite"/>
    </source>
</evidence>
<proteinExistence type="predicted"/>
<feature type="compositionally biased region" description="Polar residues" evidence="7">
    <location>
        <begin position="876"/>
        <end position="888"/>
    </location>
</feature>
<dbReference type="Proteomes" id="UP000479190">
    <property type="component" value="Unassembled WGS sequence"/>
</dbReference>
<evidence type="ECO:0000313" key="9">
    <source>
        <dbReference type="EMBL" id="CAB0038862.1"/>
    </source>
</evidence>
<dbReference type="Gene3D" id="3.10.20.90">
    <property type="entry name" value="Phosphatidylinositol 3-kinase Catalytic Subunit, Chain A, domain 1"/>
    <property type="match status" value="1"/>
</dbReference>
<evidence type="ECO:0000256" key="4">
    <source>
        <dbReference type="ARBA" id="ARBA00022833"/>
    </source>
</evidence>
<dbReference type="GO" id="GO:1990841">
    <property type="term" value="F:promoter-specific chromatin binding"/>
    <property type="evidence" value="ECO:0007669"/>
    <property type="project" value="TreeGrafter"/>
</dbReference>
<dbReference type="InterPro" id="IPR001841">
    <property type="entry name" value="Znf_RING"/>
</dbReference>
<keyword evidence="3 6" id="KW-0863">Zinc-finger</keyword>
<dbReference type="Gene3D" id="3.30.40.10">
    <property type="entry name" value="Zinc/RING finger domain, C3HC4 (zinc finger)"/>
    <property type="match status" value="1"/>
</dbReference>
<sequence length="1899" mass="208667">MRGKKVQADNIGILYTKPDTSANVRECSRVERFPRFLYTEFLLPFVKIPYTRMPAIFSRRRRRIVDSSRGCCCCLTVGRGGGGRRRRRRRRQLRRRRRRGGTPIWRREREREREKSRSRRRVLVSYTVYIYMLCVVRRRRRRRRSSRVGESSAPLLLLLLLHGAHGNTQHARRENSRCARRCGGRGKVTYTTTVLSLACTVVPSCSSSQQKIAPPQNTPFVRSFVRSLPRARTHLHRVYPPAATTTTTTTTTTTKSVRSRSSAPLCYIAWIRGLRKFEENRKSVLEEVKIIVECEDVNKPKKDLLRSALRMRTLNIEARRKLRGTRVWQGEGGAASRLSAPATRGVHIQKRACAASYIHAERLRHGTQCLCYNKARESANYARVEISYNNKLIILGLMVGIREACAENIGEIFSTAHIYSLGRAAAQSHIYIYKQIEWISCVYMCTTTTVKYTCVRKYGVRTVRRVGRERGERRKYHAVGASTTHTYPNMDGISKRRTYLREVKPHLICPLCRGYLIDATTVVECLHSFCRSCIIKHLKREAQCPSCKQLLNTAKPNIKADKTLQDIVYKLVPGLYQLEMKRRREFYSKHPDHVSASLKSETSSTLDRLQHAKTVTTTTNDANLRYIARQYHLLSSADATTPEQRGEDVSGRLIFAPEDAISLSLEYLPTGADPLLLSSSMDYNNDIDSSGSSKDSAAAATPDSVKQEPQQPPKQQQLQLQQQQSNDGGGGAASNLRRYLQCPALVTIAHLKKFLALKYNVDVTRFNIDICHRRASLPDHWTLMDVAYIFAWKRNAPIQFFYRITQEVLEAPTSDRPSTPGLGATQPLTEQEAAKTPCADPEPEPVKPIPNLKPLPEFPVIKSNSSSSSSVEKPQRSTSPNKRSSSGSPKDHRHPHNNHHHHGSSKSSPPNLIRAEEAMKQVKSPIKIMKNSEGRYQVLRTDTPPGKTSPVLNEKIQSAPPAEFSVVSIGDGANSNGSVKITLKQCTPSNSSNNNAAAAAGPKKPKVITNTLLKSSDHVNRNAQGEKMKRKVSFEAAEAASSSSSSGPTPAKQAKRPENDKKQFLHSFRLTAKNGQEGKTRSKEAVPSVEEQVRNIIRNGEANRHLRNSLVEDSPTKKRPETTTTTTTTTTTKPISTNIADRLGDPKVVLESKAESGASGDATSDQSPVDVYTFPSSPPVPVPVGAVKRKCPPGLPISEMRKKQSQLNFPSIGKKTTTTPVSSPKVSGPQIQQPTPTKPTSTPKTSPALFRVGINQTYLCSILRNKIFNYYPLLQQYQQSVPKSTSSSGNSGQNSSPVTSQVASAVTTFCTPTNAGKNSVTISTNTRNILDKCGLTIPPSLSITLSGPETPSQDSPDNRPQPPSNLNPSITLNDTSVDTRVLKALKSGQIRLSPVTNFKHSQQSFPKKEDSPVRRSTPSPKNVVGANSPKNTPTPKNTPGGRSTPTGRNTPTPKNTPTLKIPTPASKLKTKSPPNWVRVDDFWSIHSHHSSAITVIFSLQLPIYPKPSKDMSPNFGSGQFVTLQGGQKFYRAPPGSLTPAANRFPDMPPPPRAPVYAPVLSSAHQGNSRPGASFANILQNFYAANQAPKLEPFNAPGKKLQGPPMASKEVQNSAGKTHIGAQCVPIKPSRTGPVAVPKSHTGVTIKAVTNSAASAAATAASIPALLSSSTAASSGLKITKVGPPAKENDNTTSESNTNKTKEPENKEIKVKESNQASIKTEQSSDQSLSEQSDKCSSSSVVNEQDDSHRESASPRVTSTASPTPPTTTENCKTDNKVKPEKPISGSEVTSSNKSPESPDSSSGVEENATDNSNNGKTIPNDKTDKTEKTNGDKTEQTKSETQLPKIKEEEKSEQSEITKSTSSTLQQRFLAAFPSDEWSNNPAAAERFGDFLKSLSTMQ</sequence>
<feature type="compositionally biased region" description="Low complexity" evidence="7">
    <location>
        <begin position="1790"/>
        <end position="1802"/>
    </location>
</feature>
<dbReference type="GO" id="GO:0000122">
    <property type="term" value="P:negative regulation of transcription by RNA polymerase II"/>
    <property type="evidence" value="ECO:0007669"/>
    <property type="project" value="TreeGrafter"/>
</dbReference>
<feature type="region of interest" description="Disordered" evidence="7">
    <location>
        <begin position="1341"/>
        <end position="1374"/>
    </location>
</feature>